<evidence type="ECO:0000313" key="6">
    <source>
        <dbReference type="Proteomes" id="UP000689195"/>
    </source>
</evidence>
<feature type="transmembrane region" description="Helical" evidence="4">
    <location>
        <begin position="1383"/>
        <end position="1401"/>
    </location>
</feature>
<dbReference type="PANTHER" id="PTHR38934:SF6">
    <property type="entry name" value="CHROMOSOME UNDETERMINED SCAFFOLD_176, WHOLE GENOME SHOTGUN SEQUENCE"/>
    <property type="match status" value="1"/>
</dbReference>
<organism evidence="5 6">
    <name type="scientific">Paramecium pentaurelia</name>
    <dbReference type="NCBI Taxonomy" id="43138"/>
    <lineage>
        <taxon>Eukaryota</taxon>
        <taxon>Sar</taxon>
        <taxon>Alveolata</taxon>
        <taxon>Ciliophora</taxon>
        <taxon>Intramacronucleata</taxon>
        <taxon>Oligohymenophorea</taxon>
        <taxon>Peniculida</taxon>
        <taxon>Parameciidae</taxon>
        <taxon>Paramecium</taxon>
    </lineage>
</organism>
<keyword evidence="1" id="KW-0732">Signal</keyword>
<accession>A0A8S1V3R7</accession>
<feature type="transmembrane region" description="Helical" evidence="4">
    <location>
        <begin position="1177"/>
        <end position="1196"/>
    </location>
</feature>
<dbReference type="PANTHER" id="PTHR38934">
    <property type="entry name" value="HYPHALLY REGULATED CELL WALL PROTEIN 1"/>
    <property type="match status" value="1"/>
</dbReference>
<feature type="transmembrane region" description="Helical" evidence="4">
    <location>
        <begin position="1208"/>
        <end position="1226"/>
    </location>
</feature>
<dbReference type="Pfam" id="PF13948">
    <property type="entry name" value="DUF4215"/>
    <property type="match status" value="3"/>
</dbReference>
<dbReference type="InterPro" id="IPR011936">
    <property type="entry name" value="Myxo_disulph_rpt"/>
</dbReference>
<evidence type="ECO:0000256" key="3">
    <source>
        <dbReference type="ARBA" id="ARBA00023157"/>
    </source>
</evidence>
<reference evidence="5" key="1">
    <citation type="submission" date="2021-01" db="EMBL/GenBank/DDBJ databases">
        <authorList>
            <consortium name="Genoscope - CEA"/>
            <person name="William W."/>
        </authorList>
    </citation>
    <scope>NUCLEOTIDE SEQUENCE</scope>
</reference>
<feature type="transmembrane region" description="Helical" evidence="4">
    <location>
        <begin position="1467"/>
        <end position="1487"/>
    </location>
</feature>
<evidence type="ECO:0000313" key="5">
    <source>
        <dbReference type="EMBL" id="CAD8171103.1"/>
    </source>
</evidence>
<evidence type="ECO:0000256" key="2">
    <source>
        <dbReference type="ARBA" id="ARBA00022737"/>
    </source>
</evidence>
<dbReference type="Proteomes" id="UP000689195">
    <property type="component" value="Unassembled WGS sequence"/>
</dbReference>
<keyword evidence="4" id="KW-0472">Membrane</keyword>
<name>A0A8S1V3R7_9CILI</name>
<feature type="transmembrane region" description="Helical" evidence="4">
    <location>
        <begin position="1532"/>
        <end position="1560"/>
    </location>
</feature>
<dbReference type="CDD" id="cd00064">
    <property type="entry name" value="FU"/>
    <property type="match status" value="1"/>
</dbReference>
<dbReference type="OrthoDB" id="298697at2759"/>
<dbReference type="NCBIfam" id="TIGR02232">
    <property type="entry name" value="myxo_disulf_rpt"/>
    <property type="match status" value="1"/>
</dbReference>
<keyword evidence="2" id="KW-0677">Repeat</keyword>
<dbReference type="InterPro" id="IPR006212">
    <property type="entry name" value="Furin_repeat"/>
</dbReference>
<comment type="caution">
    <text evidence="5">The sequence shown here is derived from an EMBL/GenBank/DDBJ whole genome shotgun (WGS) entry which is preliminary data.</text>
</comment>
<gene>
    <name evidence="5" type="ORF">PPENT_87.1.T0540113</name>
</gene>
<keyword evidence="4" id="KW-0812">Transmembrane</keyword>
<dbReference type="EMBL" id="CAJJDO010000054">
    <property type="protein sequence ID" value="CAD8171103.1"/>
    <property type="molecule type" value="Genomic_DNA"/>
</dbReference>
<evidence type="ECO:0000256" key="4">
    <source>
        <dbReference type="SAM" id="Phobius"/>
    </source>
</evidence>
<feature type="transmembrane region" description="Helical" evidence="4">
    <location>
        <begin position="1272"/>
        <end position="1292"/>
    </location>
</feature>
<feature type="transmembrane region" description="Helical" evidence="4">
    <location>
        <begin position="25"/>
        <end position="45"/>
    </location>
</feature>
<dbReference type="SMART" id="SM00261">
    <property type="entry name" value="FU"/>
    <property type="match status" value="5"/>
</dbReference>
<proteinExistence type="predicted"/>
<keyword evidence="3" id="KW-1015">Disulfide bond</keyword>
<feature type="transmembrane region" description="Helical" evidence="4">
    <location>
        <begin position="1499"/>
        <end position="1517"/>
    </location>
</feature>
<keyword evidence="6" id="KW-1185">Reference proteome</keyword>
<feature type="transmembrane region" description="Helical" evidence="4">
    <location>
        <begin position="1358"/>
        <end position="1377"/>
    </location>
</feature>
<evidence type="ECO:0000256" key="1">
    <source>
        <dbReference type="ARBA" id="ARBA00022729"/>
    </source>
</evidence>
<keyword evidence="4" id="KW-1133">Transmembrane helix</keyword>
<protein>
    <submittedName>
        <fullName evidence="5">Uncharacterized protein</fullName>
    </submittedName>
</protein>
<sequence length="1613" mass="187925">MFSYFCYQLQYINLIIQFQKNEQSALFIFSLLILNFLIDKLIILLMIIQYKIVAIYLFFAFALPNLLIEDFNSLQFSSLGWKCLPNNSDCIIYHCSYGMDVVQLSKECNKIGKTIQNIPPHYSIQLYVDLIAYKSIDQDEYALISVDNDDIYTYYNQQAGYLQYGNLCQSNIDKFAMITSITEFLHSSTQLSIQFYTNLDEFFDNEGYPFRNLQIYYKQCHYTCKTCTNEAYNSCLSCFTLNSSPILQQCQTCKDQQNLRFLLQIQGCLQECPEGYSYDQELVCYRNLMLLNLLNLNQIQPMMSQELHLNSNLNLAPRLPLICSVTEQYLPYYQDEILYTILNLHSSVVSIRLRATISLFGSWMNDKDIQIKVNGQIIDSINFNNLIVTTQNSVILYQDLTMQVCSTQSMYQIRVEINQIINQQVLNLSFNGYNLVDQLLSWSISDLDIEQQVCSLNCNSCFNRFNCNICVLPFLLYKGQCIQSCPQFSRMINAQCIDLDEELIDIENSKIKYLVKEFYDVQTTQERINELFQLVDSSIHNFGKGNNIYFSYVPDKKVFGGALIWIDAKFKLELEIPKYYYQVRIKFQVILGDDFNPGSFEYKINNQNNIILTRQTLNPIQDTQIWGDNMPDYVLQVDQTLHNDEINNRQLIILLNCNNPTKQINQSFCALQNLFITAEFYCTKEYRFDIFNYQNGLNPCVPICGDRYVVDQEQCDDGNLDPFDGCFNCQYQCQEFCLNCVYGKCLLNQQGDDEIQIFYENIEVIQEIVIYNDNFRINYNECQIECLICKDGNCYQCMEGFVLDLITQNCYLLIKGCNNVQSYTKEIQHYAKMTICESDILSYNKDPNYICINCLTFEYQSCNNKCSFCYQGKCLKCQSGYTLYENLDCLSICGDGLVNKDKLSIENNEECDNPANEGCQNCMIQSGYKCIQEDYSFCWTCDQKCLKCINDNNLLLCQQCIDGYYAVNSFCYICDDNCVTCRDDSSLCTSCYRDDCQKCEDIPGLYTDHQIKKCTPICGDGIKIQFYEQCDDGNIIDGDGCDSNCNSELAQDKYSFGIERLNGLSSNDLNIIQDSNIQLNCQNMTVAIEGFNQKEFIYNSTTSDSGCQIKFQFYKSIRKINLMHIYIEFQEIYTRILNEQYQQYKEIQVNPVDQIVLDDSQQSQADAISDAQSSLSILIWILAPLSILFGLFDYLWAILEILSWINNFYFFNVNFPFNVQVLFLNSDWSSIISFPTYQNLNQPGCDYYFESPPRFAEKGVDPLFINNAQVPVFFIFTSILLYLVSLLFKQLFKIIDKVLQRKIPIHGHSTFSIQKKQDIQLHNQDPFKYQIKYNKYSSFIFQKIKIISNSFKSRIKQTITLCLLDLTMAITLQLIFAKQFQHSMILINNILALLFCLLLIYQLRQSYYVIGIHKNLAEYPLFKQKYGCYYENINIENSFGLKFNFFGLIRKITYIFCLVYFYYNPLIQTTLCFISCSSGVLLLLYSNPFESKGHFYKQLISESGLSLITFVTILLSIDDLLQKMEESTKIYLGWIIISLVLICVFCEIITLIVEIFKLLYEIIISMIKILLEKHNIIKEISNKNEIQQCNLPEIVNINRLSFKQHGQLHQYIK</sequence>